<evidence type="ECO:0000313" key="3">
    <source>
        <dbReference type="Proteomes" id="UP000242367"/>
    </source>
</evidence>
<dbReference type="EMBL" id="MTBP01000002">
    <property type="protein sequence ID" value="POM23798.1"/>
    <property type="molecule type" value="Genomic_DNA"/>
</dbReference>
<reference evidence="2 3" key="1">
    <citation type="journal article" date="2017" name="Chemistry">
        <title>Isolation, Biosynthesis and Chemical Modifications of Rubterolones A-F: Rare Tropolone Alkaloids from Actinomadura sp. 5-2.</title>
        <authorList>
            <person name="Guo H."/>
            <person name="Benndorf R."/>
            <person name="Leichnitz D."/>
            <person name="Klassen J.L."/>
            <person name="Vollmers J."/>
            <person name="Gorls H."/>
            <person name="Steinacker M."/>
            <person name="Weigel C."/>
            <person name="Dahse H.M."/>
            <person name="Kaster A.K."/>
            <person name="de Beer Z.W."/>
            <person name="Poulsen M."/>
            <person name="Beemelmanns C."/>
        </authorList>
    </citation>
    <scope>NUCLEOTIDE SEQUENCE [LARGE SCALE GENOMIC DNA]</scope>
    <source>
        <strain evidence="2 3">5-2</strain>
    </source>
</reference>
<keyword evidence="3" id="KW-1185">Reference proteome</keyword>
<feature type="region of interest" description="Disordered" evidence="1">
    <location>
        <begin position="476"/>
        <end position="495"/>
    </location>
</feature>
<name>A0A2P4UFK9_9ACTN</name>
<dbReference type="AlphaFoldDB" id="A0A2P4UFK9"/>
<accession>A0A2P4UFK9</accession>
<organism evidence="2 3">
    <name type="scientific">Actinomadura rubteroloni</name>
    <dbReference type="NCBI Taxonomy" id="1926885"/>
    <lineage>
        <taxon>Bacteria</taxon>
        <taxon>Bacillati</taxon>
        <taxon>Actinomycetota</taxon>
        <taxon>Actinomycetes</taxon>
        <taxon>Streptosporangiales</taxon>
        <taxon>Thermomonosporaceae</taxon>
        <taxon>Actinomadura</taxon>
    </lineage>
</organism>
<dbReference type="RefSeq" id="WP_146059042.1">
    <property type="nucleotide sequence ID" value="NZ_MTBP01000002.1"/>
</dbReference>
<proteinExistence type="predicted"/>
<evidence type="ECO:0000256" key="1">
    <source>
        <dbReference type="SAM" id="MobiDB-lite"/>
    </source>
</evidence>
<gene>
    <name evidence="2" type="ORF">BTM25_24240</name>
</gene>
<comment type="caution">
    <text evidence="2">The sequence shown here is derived from an EMBL/GenBank/DDBJ whole genome shotgun (WGS) entry which is preliminary data.</text>
</comment>
<evidence type="ECO:0000313" key="2">
    <source>
        <dbReference type="EMBL" id="POM23798.1"/>
    </source>
</evidence>
<sequence>MTEEAMSAERRRRLVKELVELRKRGIVRIRSNKHEPQDFSLIEEIAQSYAGDGEDLVSALESLFRNAIANMTPGVMRELATIIFGFHSDITDAQPIKWHKEALALFPFVGSDAYREKQETEALNLLAAEIEAISASKMSSGAQLHTREDPGFVHEILDPESSSRLVRKLLPSIDQQDRMRIYLLLGGQRRAIEQACKYLAENSDISVQDFCYMTVRDPELIMEAIAEASERPLNFVYRSLIAKLTDEDPRALEVLQLLAFLPSSFVPAEYIMSYLLGQTLIEKKDLSLALMAFNKAMLPLRKYEFVKMDDYKIMMNPLTQEILRSVFRSRIDNVFEKARPLFAIEDPLCFLEHGWGGYTIAGREVANFVLWVRFKDRKYNRSILERQGKLGGPAWTELIHWRIWGEAKWRNFGAWLSLWNSTAKKRIAEEKVGGFSVFDVEFSEMGLQPLQIAEINDMKDDGAIPKSTARRHFQRTLDRQVGEDNDATKAERQDRISENMAELRKLTIGRFIETDIGKLDYAQIDPTWIDGGGELVRPDLCHPGRILEEIDQLDKKKAKD</sequence>
<protein>
    <submittedName>
        <fullName evidence="2">Uncharacterized protein</fullName>
    </submittedName>
</protein>
<dbReference type="Proteomes" id="UP000242367">
    <property type="component" value="Unassembled WGS sequence"/>
</dbReference>